<protein>
    <recommendedName>
        <fullName evidence="4">Eukaryotic translation initiation factor 3 subunit J</fullName>
        <shortName evidence="4">eIF3j</shortName>
    </recommendedName>
</protein>
<dbReference type="InterPro" id="IPR023194">
    <property type="entry name" value="eIF3-like_dom_sf"/>
</dbReference>
<reference evidence="6" key="1">
    <citation type="submission" date="2018-08" db="EMBL/GenBank/DDBJ databases">
        <authorList>
            <person name="Cornetti L."/>
        </authorList>
    </citation>
    <scope>NUCLEOTIDE SEQUENCE</scope>
    <source>
        <strain evidence="6">FI-BAL1-1</strain>
    </source>
</reference>
<comment type="subunit">
    <text evidence="4">Component of the eukaryotic translation initiation factor 3 (eIF-3) complex.</text>
</comment>
<dbReference type="GO" id="GO:0033290">
    <property type="term" value="C:eukaryotic 48S preinitiation complex"/>
    <property type="evidence" value="ECO:0007669"/>
    <property type="project" value="UniProtKB-UniRule"/>
</dbReference>
<dbReference type="PANTHER" id="PTHR21681:SF0">
    <property type="entry name" value="EUKARYOTIC TRANSLATION INITIATION FACTOR 3 SUBUNIT J"/>
    <property type="match status" value="1"/>
</dbReference>
<comment type="similarity">
    <text evidence="4">Belongs to the eIF-3 subunit J family.</text>
</comment>
<dbReference type="GO" id="GO:0005852">
    <property type="term" value="C:eukaryotic translation initiation factor 3 complex"/>
    <property type="evidence" value="ECO:0007669"/>
    <property type="project" value="UniProtKB-UniRule"/>
</dbReference>
<dbReference type="EMBL" id="LR000615">
    <property type="protein sequence ID" value="SVE70234.1"/>
    <property type="molecule type" value="mRNA"/>
</dbReference>
<dbReference type="Pfam" id="PF08597">
    <property type="entry name" value="eIF3_subunit"/>
    <property type="match status" value="1"/>
</dbReference>
<dbReference type="GO" id="GO:0001732">
    <property type="term" value="P:formation of cytoplasmic translation initiation complex"/>
    <property type="evidence" value="ECO:0007669"/>
    <property type="project" value="UniProtKB-UniRule"/>
</dbReference>
<feature type="compositionally biased region" description="Acidic residues" evidence="5">
    <location>
        <begin position="29"/>
        <end position="47"/>
    </location>
</feature>
<dbReference type="GO" id="GO:0003743">
    <property type="term" value="F:translation initiation factor activity"/>
    <property type="evidence" value="ECO:0007669"/>
    <property type="project" value="UniProtKB-UniRule"/>
</dbReference>
<keyword evidence="2 4" id="KW-0396">Initiation factor</keyword>
<proteinExistence type="evidence at transcript level"/>
<feature type="compositionally biased region" description="Acidic residues" evidence="5">
    <location>
        <begin position="1"/>
        <end position="12"/>
    </location>
</feature>
<name>A0A4Y7LPZ9_9CRUS</name>
<dbReference type="GO" id="GO:0016282">
    <property type="term" value="C:eukaryotic 43S preinitiation complex"/>
    <property type="evidence" value="ECO:0007669"/>
    <property type="project" value="UniProtKB-UniRule"/>
</dbReference>
<organism evidence="6">
    <name type="scientific">Eubosmina coregoni</name>
    <dbReference type="NCBI Taxonomy" id="186181"/>
    <lineage>
        <taxon>Eukaryota</taxon>
        <taxon>Metazoa</taxon>
        <taxon>Ecdysozoa</taxon>
        <taxon>Arthropoda</taxon>
        <taxon>Crustacea</taxon>
        <taxon>Branchiopoda</taxon>
        <taxon>Diplostraca</taxon>
        <taxon>Cladocera</taxon>
        <taxon>Anomopoda</taxon>
        <taxon>Bosminidae</taxon>
        <taxon>Eubosmina</taxon>
    </lineage>
</organism>
<feature type="compositionally biased region" description="Basic and acidic residues" evidence="5">
    <location>
        <begin position="68"/>
        <end position="86"/>
    </location>
</feature>
<dbReference type="PANTHER" id="PTHR21681">
    <property type="entry name" value="EUKARYOTIC TRANSLATION INITIATION FACTOR 3 SUBUNIT J"/>
    <property type="match status" value="1"/>
</dbReference>
<dbReference type="InterPro" id="IPR013906">
    <property type="entry name" value="eIF3j"/>
</dbReference>
<dbReference type="AlphaFoldDB" id="A0A4Y7LPZ9"/>
<comment type="subcellular location">
    <subcellularLocation>
        <location evidence="4">Cytoplasm</location>
    </subcellularLocation>
</comment>
<comment type="function">
    <text evidence="4">Component of the eukaryotic translation initiation factor 3 (eIF-3) complex, which is involved in protein synthesis of a specialized repertoire of mRNAs and, together with other initiation factors, stimulates binding of mRNA and methionyl-tRNAi to the 40S ribosome. The eIF-3 complex specifically targets and initiates translation of a subset of mRNAs involved in cell proliferation.</text>
</comment>
<gene>
    <name evidence="6" type="primary">EOG090X0OQM</name>
</gene>
<keyword evidence="3 4" id="KW-0648">Protein biosynthesis</keyword>
<evidence type="ECO:0000256" key="3">
    <source>
        <dbReference type="ARBA" id="ARBA00022917"/>
    </source>
</evidence>
<evidence type="ECO:0000256" key="2">
    <source>
        <dbReference type="ARBA" id="ARBA00022540"/>
    </source>
</evidence>
<evidence type="ECO:0000313" key="6">
    <source>
        <dbReference type="EMBL" id="SVE70234.1"/>
    </source>
</evidence>
<keyword evidence="1 4" id="KW-0963">Cytoplasm</keyword>
<evidence type="ECO:0000256" key="1">
    <source>
        <dbReference type="ARBA" id="ARBA00022490"/>
    </source>
</evidence>
<evidence type="ECO:0000256" key="4">
    <source>
        <dbReference type="HAMAP-Rule" id="MF_03009"/>
    </source>
</evidence>
<sequence length="244" mass="27556">MADDKWDAEDFEPTVPAAVAPLKVSDKWDGEDEEEPVKESWEDEEESEKQAGEGKTSTATSTKKKSSKRLEEKIAEKERKSKEEAEARRKLLEANMTPEELIAEKLRRQKLVEESDFELAKETFGMNDALREGSIDLADPTTKDEFTEFKNSLVKKLQSLSTKSYYNDFVEDFIKDVCIGLDVEVLKKVSLTSKSLHEEKLKLVKAATKGGKKTKGGRVVLKMDKATDNYGDDDYGGGDYDDFM</sequence>
<accession>A0A4Y7LPZ9</accession>
<feature type="region of interest" description="Disordered" evidence="5">
    <location>
        <begin position="1"/>
        <end position="86"/>
    </location>
</feature>
<dbReference type="HAMAP" id="MF_03009">
    <property type="entry name" value="eIF3j"/>
    <property type="match status" value="1"/>
</dbReference>
<dbReference type="Gene3D" id="1.10.246.60">
    <property type="entry name" value="Eukaryotic translation initiation factor 3 like domains"/>
    <property type="match status" value="1"/>
</dbReference>
<evidence type="ECO:0000256" key="5">
    <source>
        <dbReference type="SAM" id="MobiDB-lite"/>
    </source>
</evidence>